<name>A5C6P5_VITVI</name>
<feature type="compositionally biased region" description="Basic residues" evidence="1">
    <location>
        <begin position="68"/>
        <end position="82"/>
    </location>
</feature>
<protein>
    <submittedName>
        <fullName evidence="2">Uncharacterized protein</fullName>
    </submittedName>
</protein>
<reference evidence="2" key="1">
    <citation type="journal article" date="2007" name="PLoS ONE">
        <title>The first genome sequence of an elite grapevine cultivar (Pinot noir Vitis vinifera L.): coping with a highly heterozygous genome.</title>
        <authorList>
            <person name="Velasco R."/>
            <person name="Zharkikh A."/>
            <person name="Troggio M."/>
            <person name="Cartwright D.A."/>
            <person name="Cestaro A."/>
            <person name="Pruss D."/>
            <person name="Pindo M."/>
            <person name="FitzGerald L.M."/>
            <person name="Vezzulli S."/>
            <person name="Reid J."/>
            <person name="Malacarne G."/>
            <person name="Iliev D."/>
            <person name="Coppola G."/>
            <person name="Wardell B."/>
            <person name="Micheletti D."/>
            <person name="Macalma T."/>
            <person name="Facci M."/>
            <person name="Mitchell J.T."/>
            <person name="Perazzolli M."/>
            <person name="Eldredge G."/>
            <person name="Gatto P."/>
            <person name="Oyzerski R."/>
            <person name="Moretto M."/>
            <person name="Gutin N."/>
            <person name="Stefanini M."/>
            <person name="Chen Y."/>
            <person name="Segala C."/>
            <person name="Davenport C."/>
            <person name="Dematte L."/>
            <person name="Mraz A."/>
            <person name="Battilana J."/>
            <person name="Stormo K."/>
            <person name="Costa F."/>
            <person name="Tao Q."/>
            <person name="Si-Ammour A."/>
            <person name="Harkins T."/>
            <person name="Lackey A."/>
            <person name="Perbost C."/>
            <person name="Taillon B."/>
            <person name="Stella A."/>
            <person name="Solovyev V."/>
            <person name="Fawcett J.A."/>
            <person name="Sterck L."/>
            <person name="Vandepoele K."/>
            <person name="Grando S.M."/>
            <person name="Toppo S."/>
            <person name="Moser C."/>
            <person name="Lanchbury J."/>
            <person name="Bogden R."/>
            <person name="Skolnick M."/>
            <person name="Sgaramella V."/>
            <person name="Bhatnagar S.K."/>
            <person name="Fontana P."/>
            <person name="Gutin A."/>
            <person name="Van de Peer Y."/>
            <person name="Salamini F."/>
            <person name="Viola R."/>
        </authorList>
    </citation>
    <scope>NUCLEOTIDE SEQUENCE</scope>
</reference>
<organism evidence="2">
    <name type="scientific">Vitis vinifera</name>
    <name type="common">Grape</name>
    <dbReference type="NCBI Taxonomy" id="29760"/>
    <lineage>
        <taxon>Eukaryota</taxon>
        <taxon>Viridiplantae</taxon>
        <taxon>Streptophyta</taxon>
        <taxon>Embryophyta</taxon>
        <taxon>Tracheophyta</taxon>
        <taxon>Spermatophyta</taxon>
        <taxon>Magnoliopsida</taxon>
        <taxon>eudicotyledons</taxon>
        <taxon>Gunneridae</taxon>
        <taxon>Pentapetalae</taxon>
        <taxon>rosids</taxon>
        <taxon>Vitales</taxon>
        <taxon>Vitaceae</taxon>
        <taxon>Viteae</taxon>
        <taxon>Vitis</taxon>
    </lineage>
</organism>
<feature type="region of interest" description="Disordered" evidence="1">
    <location>
        <begin position="1"/>
        <end position="101"/>
    </location>
</feature>
<dbReference type="EMBL" id="AM484180">
    <property type="protein sequence ID" value="CAN83992.1"/>
    <property type="molecule type" value="Genomic_DNA"/>
</dbReference>
<dbReference type="AlphaFoldDB" id="A5C6P5"/>
<evidence type="ECO:0000313" key="2">
    <source>
        <dbReference type="EMBL" id="CAN83992.1"/>
    </source>
</evidence>
<gene>
    <name evidence="2" type="ORF">VITISV_018456</name>
</gene>
<proteinExistence type="predicted"/>
<accession>A5C6P5</accession>
<evidence type="ECO:0000256" key="1">
    <source>
        <dbReference type="SAM" id="MobiDB-lite"/>
    </source>
</evidence>
<sequence>MAKTRGVHAVSPSTRNPRPRASPVRDSTSEALQAPAIPPSEGGMPSNHPQRRYETRKPLTTPGASTSRPKRSICRPPAKKAKVSGLGESFAPPQPQPPATESQIPYGMTLEAIIRHALDFYQSMTTRHVRNPNVIHFTIDGCHGILGARHIAEALHIPYEPVSPADFKEWSHFSQRDMVRILSRGTSTRSFLLRKEFPPGMLLCLGIEFQSQKFGVKSEELVVERSLKLDALNLNWLGVINGPPLHGQFRKEYL</sequence>